<dbReference type="InParanoid" id="A0A165VNR0"/>
<dbReference type="AlphaFoldDB" id="A0A165VNR0"/>
<dbReference type="EMBL" id="KV425553">
    <property type="protein sequence ID" value="KZT29951.1"/>
    <property type="molecule type" value="Genomic_DNA"/>
</dbReference>
<keyword evidence="2" id="KW-1185">Reference proteome</keyword>
<name>A0A165VNR0_9AGAM</name>
<reference evidence="1 2" key="1">
    <citation type="journal article" date="2016" name="Mol. Biol. Evol.">
        <title>Comparative Genomics of Early-Diverging Mushroom-Forming Fungi Provides Insights into the Origins of Lignocellulose Decay Capabilities.</title>
        <authorList>
            <person name="Nagy L.G."/>
            <person name="Riley R."/>
            <person name="Tritt A."/>
            <person name="Adam C."/>
            <person name="Daum C."/>
            <person name="Floudas D."/>
            <person name="Sun H."/>
            <person name="Yadav J.S."/>
            <person name="Pangilinan J."/>
            <person name="Larsson K.H."/>
            <person name="Matsuura K."/>
            <person name="Barry K."/>
            <person name="Labutti K."/>
            <person name="Kuo R."/>
            <person name="Ohm R.A."/>
            <person name="Bhattacharya S.S."/>
            <person name="Shirouzu T."/>
            <person name="Yoshinaga Y."/>
            <person name="Martin F.M."/>
            <person name="Grigoriev I.V."/>
            <person name="Hibbett D.S."/>
        </authorList>
    </citation>
    <scope>NUCLEOTIDE SEQUENCE [LARGE SCALE GENOMIC DNA]</scope>
    <source>
        <strain evidence="1 2">HHB14362 ss-1</strain>
    </source>
</reference>
<dbReference type="Proteomes" id="UP000076761">
    <property type="component" value="Unassembled WGS sequence"/>
</dbReference>
<protein>
    <submittedName>
        <fullName evidence="1">Uncharacterized protein</fullName>
    </submittedName>
</protein>
<sequence>MLDSGTGPASLISLQPSIPSALVDTYCRVFDAGQVSGIASTCLPNTGTADQRRQSREEGVDACVWRSRLSILRDPSVTIGFCRSQRRTGHRQEQELGGINSERNPDGLDFQYATHVAIATSVPRLGQEDKALDERGRLPETRLPADGLCPEGVDPRTPGRGFEDVCTGSLVKAAWGVLHSPAYHSRSH</sequence>
<evidence type="ECO:0000313" key="1">
    <source>
        <dbReference type="EMBL" id="KZT29951.1"/>
    </source>
</evidence>
<organism evidence="1 2">
    <name type="scientific">Neolentinus lepideus HHB14362 ss-1</name>
    <dbReference type="NCBI Taxonomy" id="1314782"/>
    <lineage>
        <taxon>Eukaryota</taxon>
        <taxon>Fungi</taxon>
        <taxon>Dikarya</taxon>
        <taxon>Basidiomycota</taxon>
        <taxon>Agaricomycotina</taxon>
        <taxon>Agaricomycetes</taxon>
        <taxon>Gloeophyllales</taxon>
        <taxon>Gloeophyllaceae</taxon>
        <taxon>Neolentinus</taxon>
    </lineage>
</organism>
<accession>A0A165VNR0</accession>
<proteinExistence type="predicted"/>
<evidence type="ECO:0000313" key="2">
    <source>
        <dbReference type="Proteomes" id="UP000076761"/>
    </source>
</evidence>
<gene>
    <name evidence="1" type="ORF">NEOLEDRAFT_1166753</name>
</gene>